<evidence type="ECO:0000256" key="2">
    <source>
        <dbReference type="ARBA" id="ARBA00004141"/>
    </source>
</evidence>
<feature type="transmembrane region" description="Helical" evidence="9">
    <location>
        <begin position="40"/>
        <end position="58"/>
    </location>
</feature>
<feature type="domain" description="Cytochrome c assembly protein" evidence="10">
    <location>
        <begin position="17"/>
        <end position="164"/>
    </location>
</feature>
<evidence type="ECO:0000259" key="10">
    <source>
        <dbReference type="Pfam" id="PF01578"/>
    </source>
</evidence>
<comment type="function">
    <text evidence="1">Required for the export of heme to the periplasm for the biogenesis of c-type cytochromes.</text>
</comment>
<dbReference type="InterPro" id="IPR003557">
    <property type="entry name" value="Cyt_c_biogenesis_CcmC"/>
</dbReference>
<comment type="similarity">
    <text evidence="3">Belongs to the CcmC/CycZ/HelC family.</text>
</comment>
<feature type="transmembrane region" description="Helical" evidence="9">
    <location>
        <begin position="139"/>
        <end position="159"/>
    </location>
</feature>
<dbReference type="Pfam" id="PF01578">
    <property type="entry name" value="Cytochrom_C_asm"/>
    <property type="match status" value="1"/>
</dbReference>
<dbReference type="InterPro" id="IPR045062">
    <property type="entry name" value="Cyt_c_biogenesis_CcsA/CcmC"/>
</dbReference>
<dbReference type="PRINTS" id="PR01386">
    <property type="entry name" value="CCMCBIOGNSIS"/>
</dbReference>
<evidence type="ECO:0000256" key="4">
    <source>
        <dbReference type="ARBA" id="ARBA00016463"/>
    </source>
</evidence>
<feature type="transmembrane region" description="Helical" evidence="9">
    <location>
        <begin position="111"/>
        <end position="127"/>
    </location>
</feature>
<evidence type="ECO:0000313" key="11">
    <source>
        <dbReference type="EMBL" id="MEE1885972.1"/>
    </source>
</evidence>
<feature type="transmembrane region" description="Helical" evidence="9">
    <location>
        <begin position="187"/>
        <end position="207"/>
    </location>
</feature>
<dbReference type="PANTHER" id="PTHR30071">
    <property type="entry name" value="HEME EXPORTER PROTEIN C"/>
    <property type="match status" value="1"/>
</dbReference>
<organism evidence="11 12">
    <name type="scientific">Pedobacter flavus</name>
    <dbReference type="NCBI Taxonomy" id="3113906"/>
    <lineage>
        <taxon>Bacteria</taxon>
        <taxon>Pseudomonadati</taxon>
        <taxon>Bacteroidota</taxon>
        <taxon>Sphingobacteriia</taxon>
        <taxon>Sphingobacteriales</taxon>
        <taxon>Sphingobacteriaceae</taxon>
        <taxon>Pedobacter</taxon>
    </lineage>
</organism>
<keyword evidence="6" id="KW-0201">Cytochrome c-type biogenesis</keyword>
<evidence type="ECO:0000313" key="12">
    <source>
        <dbReference type="Proteomes" id="UP001337681"/>
    </source>
</evidence>
<sequence>MMKNWWKILAFLLVLYSVIAGFLIKVPALAILNESIRNLYFHVPMWFSMVVLFGISVYHSIRHLATGDMLHDIKASQAVNVGIVLGILGLVTGAFWAKFTWGQAWSSDPKQNFAAIAILLYFAYSILRNSMDEEQKRGKIAAVYNVFAFPMMVVLLFILPRMQDSLHPGNGGNPGFNAYDLDSNMRLVFYPACLGWILTGIWIFSLFTRLKVQENKINEIN</sequence>
<evidence type="ECO:0000256" key="9">
    <source>
        <dbReference type="SAM" id="Phobius"/>
    </source>
</evidence>
<gene>
    <name evidence="11" type="ORF">VRU49_11145</name>
</gene>
<keyword evidence="5 9" id="KW-0812">Transmembrane</keyword>
<dbReference type="PANTHER" id="PTHR30071:SF1">
    <property type="entry name" value="CYTOCHROME B_B6 PROTEIN-RELATED"/>
    <property type="match status" value="1"/>
</dbReference>
<dbReference type="EMBL" id="JAZDQU010000002">
    <property type="protein sequence ID" value="MEE1885972.1"/>
    <property type="molecule type" value="Genomic_DNA"/>
</dbReference>
<accession>A0ABU7H3Q9</accession>
<dbReference type="Proteomes" id="UP001337681">
    <property type="component" value="Unassembled WGS sequence"/>
</dbReference>
<keyword evidence="8 9" id="KW-0472">Membrane</keyword>
<evidence type="ECO:0000256" key="6">
    <source>
        <dbReference type="ARBA" id="ARBA00022748"/>
    </source>
</evidence>
<proteinExistence type="inferred from homology"/>
<keyword evidence="7 9" id="KW-1133">Transmembrane helix</keyword>
<dbReference type="InterPro" id="IPR002541">
    <property type="entry name" value="Cyt_c_assembly"/>
</dbReference>
<comment type="subcellular location">
    <subcellularLocation>
        <location evidence="2">Membrane</location>
        <topology evidence="2">Multi-pass membrane protein</topology>
    </subcellularLocation>
</comment>
<protein>
    <recommendedName>
        <fullName evidence="4">Heme exporter protein C</fullName>
    </recommendedName>
</protein>
<reference evidence="11 12" key="1">
    <citation type="submission" date="2024-01" db="EMBL/GenBank/DDBJ databases">
        <title>Pedobacter sp. nov., isolated from oil-contaminated soil.</title>
        <authorList>
            <person name="Le N.T.T."/>
        </authorList>
    </citation>
    <scope>NUCLEOTIDE SEQUENCE [LARGE SCALE GENOMIC DNA]</scope>
    <source>
        <strain evidence="11 12">VNH31</strain>
    </source>
</reference>
<evidence type="ECO:0000256" key="5">
    <source>
        <dbReference type="ARBA" id="ARBA00022692"/>
    </source>
</evidence>
<comment type="caution">
    <text evidence="11">The sequence shown here is derived from an EMBL/GenBank/DDBJ whole genome shotgun (WGS) entry which is preliminary data.</text>
</comment>
<evidence type="ECO:0000256" key="7">
    <source>
        <dbReference type="ARBA" id="ARBA00022989"/>
    </source>
</evidence>
<name>A0ABU7H3Q9_9SPHI</name>
<evidence type="ECO:0000256" key="8">
    <source>
        <dbReference type="ARBA" id="ARBA00023136"/>
    </source>
</evidence>
<keyword evidence="12" id="KW-1185">Reference proteome</keyword>
<evidence type="ECO:0000256" key="3">
    <source>
        <dbReference type="ARBA" id="ARBA00005840"/>
    </source>
</evidence>
<feature type="transmembrane region" description="Helical" evidence="9">
    <location>
        <begin position="78"/>
        <end position="99"/>
    </location>
</feature>
<dbReference type="RefSeq" id="WP_330146930.1">
    <property type="nucleotide sequence ID" value="NZ_JAZDQU010000002.1"/>
</dbReference>
<evidence type="ECO:0000256" key="1">
    <source>
        <dbReference type="ARBA" id="ARBA00002442"/>
    </source>
</evidence>